<feature type="transmembrane region" description="Helical" evidence="7">
    <location>
        <begin position="138"/>
        <end position="155"/>
    </location>
</feature>
<evidence type="ECO:0000256" key="1">
    <source>
        <dbReference type="ARBA" id="ARBA00004651"/>
    </source>
</evidence>
<dbReference type="CDD" id="cd06579">
    <property type="entry name" value="TM_PBP1_transp_AraH_like"/>
    <property type="match status" value="1"/>
</dbReference>
<evidence type="ECO:0000256" key="4">
    <source>
        <dbReference type="ARBA" id="ARBA00022989"/>
    </source>
</evidence>
<feature type="region of interest" description="Disordered" evidence="6">
    <location>
        <begin position="1"/>
        <end position="39"/>
    </location>
</feature>
<dbReference type="PANTHER" id="PTHR32196">
    <property type="entry name" value="ABC TRANSPORTER PERMEASE PROTEIN YPHD-RELATED-RELATED"/>
    <property type="match status" value="1"/>
</dbReference>
<keyword evidence="3 7" id="KW-0812">Transmembrane</keyword>
<dbReference type="RefSeq" id="WP_241062412.1">
    <property type="nucleotide sequence ID" value="NZ_JAKWJU010000002.1"/>
</dbReference>
<feature type="transmembrane region" description="Helical" evidence="7">
    <location>
        <begin position="269"/>
        <end position="289"/>
    </location>
</feature>
<feature type="transmembrane region" description="Helical" evidence="7">
    <location>
        <begin position="324"/>
        <end position="345"/>
    </location>
</feature>
<evidence type="ECO:0000256" key="5">
    <source>
        <dbReference type="ARBA" id="ARBA00023136"/>
    </source>
</evidence>
<feature type="transmembrane region" description="Helical" evidence="7">
    <location>
        <begin position="217"/>
        <end position="236"/>
    </location>
</feature>
<evidence type="ECO:0000256" key="2">
    <source>
        <dbReference type="ARBA" id="ARBA00022475"/>
    </source>
</evidence>
<evidence type="ECO:0000313" key="8">
    <source>
        <dbReference type="EMBL" id="MCH6163525.1"/>
    </source>
</evidence>
<protein>
    <submittedName>
        <fullName evidence="8">ABC transporter permease</fullName>
    </submittedName>
</protein>
<proteinExistence type="predicted"/>
<dbReference type="Proteomes" id="UP001166784">
    <property type="component" value="Unassembled WGS sequence"/>
</dbReference>
<keyword evidence="2" id="KW-1003">Cell membrane</keyword>
<feature type="compositionally biased region" description="Gly residues" evidence="6">
    <location>
        <begin position="15"/>
        <end position="27"/>
    </location>
</feature>
<reference evidence="8" key="2">
    <citation type="journal article" date="2023" name="Int. J. Syst. Evol. Microbiol.">
        <title>Streptomyces marispadix sp. nov., isolated from marine beach sediment of the Northern Coast of Portugal.</title>
        <authorList>
            <person name="dos Santos J.D.N."/>
            <person name="Vitorino I.R."/>
            <person name="Kallscheuer N."/>
            <person name="Srivastava A."/>
            <person name="Krautwurst S."/>
            <person name="Marz M."/>
            <person name="Jogler C."/>
            <person name="Lobo Da Cunha A."/>
            <person name="Catita J."/>
            <person name="Goncalves H."/>
            <person name="Gonzalez I."/>
            <person name="Reyes F."/>
            <person name="Lage O.M."/>
        </authorList>
    </citation>
    <scope>NUCLEOTIDE SEQUENCE</scope>
    <source>
        <strain evidence="8">M600PL45_2</strain>
    </source>
</reference>
<feature type="transmembrane region" description="Helical" evidence="7">
    <location>
        <begin position="114"/>
        <end position="132"/>
    </location>
</feature>
<keyword evidence="4 7" id="KW-1133">Transmembrane helix</keyword>
<comment type="subcellular location">
    <subcellularLocation>
        <location evidence="1">Cell membrane</location>
        <topology evidence="1">Multi-pass membrane protein</topology>
    </subcellularLocation>
</comment>
<sequence>MTTSTHGTPAEETGTGTGTGPEQGPGQGDLKDAPGRTSPGGRLRRALTLLLTERVVLLAALLVVLLVWMKVLDTGGYLLAPYDLPYLASALETMVPLCILGLAELLVMVSGRGGIDLSVGAMVSLTGMAFGYTVSEWGWSPLLAVPATLAAGALLGAVNGFLVARLGFPALIATLATYYAYSSISLVASGNRPVSTAPVRDLHSMTSRVSLPGLPDVPMQVFTFLLPCAVLVWLLVDRTTFGRKLYGVGTNDVAARFADVPVASVRLRAFTLSGLLSAVVAVVTVGQFASARPDAGTVGNGMALPAITIAVLGGVAITGGIGRVGGVVVAALLVAWLNAGILLAFEGSEGSRVQLLALGVLLVCSALLNSVTARRLGGLR</sequence>
<evidence type="ECO:0000256" key="6">
    <source>
        <dbReference type="SAM" id="MobiDB-lite"/>
    </source>
</evidence>
<gene>
    <name evidence="8" type="ORF">MMA15_24950</name>
</gene>
<keyword evidence="9" id="KW-1185">Reference proteome</keyword>
<feature type="transmembrane region" description="Helical" evidence="7">
    <location>
        <begin position="162"/>
        <end position="181"/>
    </location>
</feature>
<accession>A0ABS9T4T8</accession>
<keyword evidence="5 7" id="KW-0472">Membrane</keyword>
<evidence type="ECO:0000313" key="9">
    <source>
        <dbReference type="Proteomes" id="UP001166784"/>
    </source>
</evidence>
<dbReference type="InterPro" id="IPR001851">
    <property type="entry name" value="ABC_transp_permease"/>
</dbReference>
<evidence type="ECO:0000256" key="3">
    <source>
        <dbReference type="ARBA" id="ARBA00022692"/>
    </source>
</evidence>
<dbReference type="EMBL" id="JAKWJU010000002">
    <property type="protein sequence ID" value="MCH6163525.1"/>
    <property type="molecule type" value="Genomic_DNA"/>
</dbReference>
<name>A0ABS9T4T8_9ACTN</name>
<reference evidence="8" key="1">
    <citation type="submission" date="2022-03" db="EMBL/GenBank/DDBJ databases">
        <authorList>
            <person name="Santos J.D.N."/>
            <person name="Kallscheuer N."/>
            <person name="Jogler C."/>
            <person name="Lage O.M."/>
        </authorList>
    </citation>
    <scope>NUCLEOTIDE SEQUENCE</scope>
    <source>
        <strain evidence="8">M600PL45_2</strain>
    </source>
</reference>
<organism evidence="8 9">
    <name type="scientific">Streptomyces marispadix</name>
    <dbReference type="NCBI Taxonomy" id="2922868"/>
    <lineage>
        <taxon>Bacteria</taxon>
        <taxon>Bacillati</taxon>
        <taxon>Actinomycetota</taxon>
        <taxon>Actinomycetes</taxon>
        <taxon>Kitasatosporales</taxon>
        <taxon>Streptomycetaceae</taxon>
        <taxon>Streptomyces</taxon>
    </lineage>
</organism>
<comment type="caution">
    <text evidence="8">The sequence shown here is derived from an EMBL/GenBank/DDBJ whole genome shotgun (WGS) entry which is preliminary data.</text>
</comment>
<feature type="transmembrane region" description="Helical" evidence="7">
    <location>
        <begin position="84"/>
        <end position="107"/>
    </location>
</feature>
<evidence type="ECO:0000256" key="7">
    <source>
        <dbReference type="SAM" id="Phobius"/>
    </source>
</evidence>
<feature type="transmembrane region" description="Helical" evidence="7">
    <location>
        <begin position="351"/>
        <end position="371"/>
    </location>
</feature>
<feature type="transmembrane region" description="Helical" evidence="7">
    <location>
        <begin position="295"/>
        <end position="317"/>
    </location>
</feature>
<feature type="transmembrane region" description="Helical" evidence="7">
    <location>
        <begin position="46"/>
        <end position="69"/>
    </location>
</feature>
<dbReference type="Pfam" id="PF02653">
    <property type="entry name" value="BPD_transp_2"/>
    <property type="match status" value="1"/>
</dbReference>